<accession>A0A5J4IZU7</accession>
<dbReference type="InterPro" id="IPR015422">
    <property type="entry name" value="PyrdxlP-dep_Trfase_small"/>
</dbReference>
<dbReference type="EMBL" id="BKCG01000002">
    <property type="protein sequence ID" value="GER59023.1"/>
    <property type="molecule type" value="Genomic_DNA"/>
</dbReference>
<evidence type="ECO:0000313" key="5">
    <source>
        <dbReference type="EMBL" id="GER59023.1"/>
    </source>
</evidence>
<dbReference type="PANTHER" id="PTHR11808">
    <property type="entry name" value="TRANS-SULFURATION ENZYME FAMILY MEMBER"/>
    <property type="match status" value="1"/>
</dbReference>
<evidence type="ECO:0000256" key="4">
    <source>
        <dbReference type="RuleBase" id="RU362118"/>
    </source>
</evidence>
<evidence type="ECO:0000256" key="1">
    <source>
        <dbReference type="ARBA" id="ARBA00001933"/>
    </source>
</evidence>
<keyword evidence="2 3" id="KW-0663">Pyridoxal phosphate</keyword>
<gene>
    <name evidence="5" type="primary">metB</name>
    <name evidence="5" type="ORF">ULMA_11310</name>
</gene>
<dbReference type="GO" id="GO:0030170">
    <property type="term" value="F:pyridoxal phosphate binding"/>
    <property type="evidence" value="ECO:0007669"/>
    <property type="project" value="InterPro"/>
</dbReference>
<dbReference type="PANTHER" id="PTHR11808:SF86">
    <property type="entry name" value="METHIONINE GAMMA-LYASE"/>
    <property type="match status" value="1"/>
</dbReference>
<dbReference type="PIRSF" id="PIRSF001434">
    <property type="entry name" value="CGS"/>
    <property type="match status" value="1"/>
</dbReference>
<dbReference type="FunFam" id="3.40.640.10:FF:000046">
    <property type="entry name" value="Cystathionine gamma-lyase"/>
    <property type="match status" value="1"/>
</dbReference>
<evidence type="ECO:0000313" key="6">
    <source>
        <dbReference type="Proteomes" id="UP000326509"/>
    </source>
</evidence>
<dbReference type="PROSITE" id="PS00868">
    <property type="entry name" value="CYS_MET_METAB_PP"/>
    <property type="match status" value="1"/>
</dbReference>
<protein>
    <submittedName>
        <fullName evidence="5">Cystathionine gamma-synthase</fullName>
    </submittedName>
</protein>
<dbReference type="InterPro" id="IPR015421">
    <property type="entry name" value="PyrdxlP-dep_Trfase_major"/>
</dbReference>
<dbReference type="Pfam" id="PF01053">
    <property type="entry name" value="Cys_Met_Meta_PP"/>
    <property type="match status" value="1"/>
</dbReference>
<dbReference type="GO" id="GO:0009086">
    <property type="term" value="P:methionine biosynthetic process"/>
    <property type="evidence" value="ECO:0007669"/>
    <property type="project" value="UniProtKB-ARBA"/>
</dbReference>
<dbReference type="AlphaFoldDB" id="A0A5J4IZU7"/>
<dbReference type="GO" id="GO:0019346">
    <property type="term" value="P:transsulfuration"/>
    <property type="evidence" value="ECO:0007669"/>
    <property type="project" value="InterPro"/>
</dbReference>
<evidence type="ECO:0000256" key="3">
    <source>
        <dbReference type="PIRSR" id="PIRSR001434-2"/>
    </source>
</evidence>
<dbReference type="OrthoDB" id="9803729at2"/>
<comment type="similarity">
    <text evidence="4">Belongs to the trans-sulfuration enzymes family.</text>
</comment>
<sequence length="383" mass="42486">MKTKNIGINTICTHIGEVHDEQFKSAISPLFMATSYSYDGMDAKRYPRSFNSPNQEALSKKIAALEKCEAGMIFGSGMAAISHTLLALLKKGDHIVFPETLYGGTYNFIVKELSKFGIEYTFAKGFKREDFESAIKQNTKLIYTETPSNPLMKLTDLAMIAELAKKHKCLSMIDNTFASPINQTPADFGIDIIMHSATKYMGGHSDISAGAIASSQELIDKIWATSINLGGHLSDYTVWLLERSIKTMALRVQQQSRNAKKIAKWLENHPQVAKVYYPGLKSHPDYALAKKQMKGYGGMLSFELVKGLDAVGFMRKLKLVKYSMSLAGVESTILSPAETSHFLLTPEEREKQGISDGLLRFSIGIEEVKDIKADLVQAFSVIK</sequence>
<keyword evidence="6" id="KW-1185">Reference proteome</keyword>
<name>A0A5J4IZU7_9FLAO</name>
<dbReference type="InterPro" id="IPR054542">
    <property type="entry name" value="Cys_met_metab_PP"/>
</dbReference>
<comment type="caution">
    <text evidence="5">The sequence shown here is derived from an EMBL/GenBank/DDBJ whole genome shotgun (WGS) entry which is preliminary data.</text>
</comment>
<evidence type="ECO:0000256" key="2">
    <source>
        <dbReference type="ARBA" id="ARBA00022898"/>
    </source>
</evidence>
<dbReference type="GO" id="GO:0016846">
    <property type="term" value="F:carbon-sulfur lyase activity"/>
    <property type="evidence" value="ECO:0007669"/>
    <property type="project" value="TreeGrafter"/>
</dbReference>
<dbReference type="CDD" id="cd00614">
    <property type="entry name" value="CGS_like"/>
    <property type="match status" value="1"/>
</dbReference>
<dbReference type="FunFam" id="3.90.1150.10:FF:000033">
    <property type="entry name" value="Cystathionine gamma-synthase"/>
    <property type="match status" value="1"/>
</dbReference>
<dbReference type="InterPro" id="IPR015424">
    <property type="entry name" value="PyrdxlP-dep_Trfase"/>
</dbReference>
<dbReference type="Gene3D" id="3.90.1150.10">
    <property type="entry name" value="Aspartate Aminotransferase, domain 1"/>
    <property type="match status" value="1"/>
</dbReference>
<feature type="modified residue" description="N6-(pyridoxal phosphate)lysine" evidence="3">
    <location>
        <position position="199"/>
    </location>
</feature>
<organism evidence="5 6">
    <name type="scientific">Patiriisocius marinus</name>
    <dbReference type="NCBI Taxonomy" id="1397112"/>
    <lineage>
        <taxon>Bacteria</taxon>
        <taxon>Pseudomonadati</taxon>
        <taxon>Bacteroidota</taxon>
        <taxon>Flavobacteriia</taxon>
        <taxon>Flavobacteriales</taxon>
        <taxon>Flavobacteriaceae</taxon>
        <taxon>Patiriisocius</taxon>
    </lineage>
</organism>
<dbReference type="Proteomes" id="UP000326509">
    <property type="component" value="Unassembled WGS sequence"/>
</dbReference>
<dbReference type="RefSeq" id="WP_151673101.1">
    <property type="nucleotide sequence ID" value="NZ_BKCG01000002.1"/>
</dbReference>
<dbReference type="SUPFAM" id="SSF53383">
    <property type="entry name" value="PLP-dependent transferases"/>
    <property type="match status" value="1"/>
</dbReference>
<dbReference type="GO" id="GO:0005737">
    <property type="term" value="C:cytoplasm"/>
    <property type="evidence" value="ECO:0007669"/>
    <property type="project" value="TreeGrafter"/>
</dbReference>
<dbReference type="Gene3D" id="3.40.640.10">
    <property type="entry name" value="Type I PLP-dependent aspartate aminotransferase-like (Major domain)"/>
    <property type="match status" value="1"/>
</dbReference>
<reference evidence="5 6" key="1">
    <citation type="submission" date="2019-08" db="EMBL/GenBank/DDBJ databases">
        <title>Draft genome sequence of Ulvibacter marinus type strain NBRC 109484.</title>
        <authorList>
            <person name="Kawano K."/>
            <person name="Ushijima N."/>
            <person name="Kihara M."/>
            <person name="Itoh H."/>
        </authorList>
    </citation>
    <scope>NUCLEOTIDE SEQUENCE [LARGE SCALE GENOMIC DNA]</scope>
    <source>
        <strain evidence="5 6">NBRC 109484</strain>
    </source>
</reference>
<proteinExistence type="inferred from homology"/>
<dbReference type="InterPro" id="IPR000277">
    <property type="entry name" value="Cys/Met-Metab_PyrdxlP-dep_enz"/>
</dbReference>
<comment type="cofactor">
    <cofactor evidence="1 4">
        <name>pyridoxal 5'-phosphate</name>
        <dbReference type="ChEBI" id="CHEBI:597326"/>
    </cofactor>
</comment>